<comment type="caution">
    <text evidence="1">The sequence shown here is derived from an EMBL/GenBank/DDBJ whole genome shotgun (WGS) entry which is preliminary data.</text>
</comment>
<feature type="non-terminal residue" evidence="1">
    <location>
        <position position="1"/>
    </location>
</feature>
<organism evidence="1 2">
    <name type="scientific">Ensete ventricosum</name>
    <name type="common">Abyssinian banana</name>
    <name type="synonym">Musa ensete</name>
    <dbReference type="NCBI Taxonomy" id="4639"/>
    <lineage>
        <taxon>Eukaryota</taxon>
        <taxon>Viridiplantae</taxon>
        <taxon>Streptophyta</taxon>
        <taxon>Embryophyta</taxon>
        <taxon>Tracheophyta</taxon>
        <taxon>Spermatophyta</taxon>
        <taxon>Magnoliopsida</taxon>
        <taxon>Liliopsida</taxon>
        <taxon>Zingiberales</taxon>
        <taxon>Musaceae</taxon>
        <taxon>Ensete</taxon>
    </lineage>
</organism>
<evidence type="ECO:0000313" key="1">
    <source>
        <dbReference type="EMBL" id="RRT54926.1"/>
    </source>
</evidence>
<evidence type="ECO:0008006" key="3">
    <source>
        <dbReference type="Google" id="ProtNLM"/>
    </source>
</evidence>
<proteinExistence type="predicted"/>
<reference evidence="1 2" key="1">
    <citation type="journal article" date="2014" name="Agronomy (Basel)">
        <title>A Draft Genome Sequence for Ensete ventricosum, the Drought-Tolerant Tree Against Hunger.</title>
        <authorList>
            <person name="Harrison J."/>
            <person name="Moore K.A."/>
            <person name="Paszkiewicz K."/>
            <person name="Jones T."/>
            <person name="Grant M."/>
            <person name="Ambacheew D."/>
            <person name="Muzemil S."/>
            <person name="Studholme D.J."/>
        </authorList>
    </citation>
    <scope>NUCLEOTIDE SEQUENCE [LARGE SCALE GENOMIC DNA]</scope>
</reference>
<protein>
    <recommendedName>
        <fullName evidence="3">Reverse transcriptase domain-containing protein</fullName>
    </recommendedName>
</protein>
<dbReference type="AlphaFoldDB" id="A0A426YT48"/>
<dbReference type="Proteomes" id="UP000287651">
    <property type="component" value="Unassembled WGS sequence"/>
</dbReference>
<gene>
    <name evidence="1" type="ORF">B296_00048799</name>
</gene>
<accession>A0A426YT48</accession>
<sequence>KAEVSDPGHTRGKLAPNWEGPYRVIHTIRDGTHMLAMMDGKTLPRIKPLKRSKKE</sequence>
<name>A0A426YT48_ENSVE</name>
<dbReference type="EMBL" id="AMZH03010343">
    <property type="protein sequence ID" value="RRT54926.1"/>
    <property type="molecule type" value="Genomic_DNA"/>
</dbReference>
<evidence type="ECO:0000313" key="2">
    <source>
        <dbReference type="Proteomes" id="UP000287651"/>
    </source>
</evidence>